<name>W3XN08_PESFW</name>
<feature type="domain" description="FAD-binding PCMH-type" evidence="6">
    <location>
        <begin position="76"/>
        <end position="246"/>
    </location>
</feature>
<organism evidence="7 8">
    <name type="scientific">Pestalotiopsis fici (strain W106-1 / CGMCC3.15140)</name>
    <dbReference type="NCBI Taxonomy" id="1229662"/>
    <lineage>
        <taxon>Eukaryota</taxon>
        <taxon>Fungi</taxon>
        <taxon>Dikarya</taxon>
        <taxon>Ascomycota</taxon>
        <taxon>Pezizomycotina</taxon>
        <taxon>Sordariomycetes</taxon>
        <taxon>Xylariomycetidae</taxon>
        <taxon>Amphisphaeriales</taxon>
        <taxon>Sporocadaceae</taxon>
        <taxon>Pestalotiopsis</taxon>
    </lineage>
</organism>
<evidence type="ECO:0000313" key="7">
    <source>
        <dbReference type="EMBL" id="ETS86666.1"/>
    </source>
</evidence>
<dbReference type="Pfam" id="PF01565">
    <property type="entry name" value="FAD_binding_4"/>
    <property type="match status" value="1"/>
</dbReference>
<dbReference type="PANTHER" id="PTHR42973:SF8">
    <property type="entry name" value="FAD-BINDING PCMH-TYPE DOMAIN-CONTAINING PROTEIN"/>
    <property type="match status" value="1"/>
</dbReference>
<evidence type="ECO:0000313" key="8">
    <source>
        <dbReference type="Proteomes" id="UP000030651"/>
    </source>
</evidence>
<evidence type="ECO:0000256" key="2">
    <source>
        <dbReference type="ARBA" id="ARBA00022630"/>
    </source>
</evidence>
<sequence>MTRFSALVACGLALFQPLALASALLPRDGYQYYTRHNLTVQQVQSELGPLLSQNASIFGPNDTRWENATERYQMYAVPDIKMVVRPGMEDDVAIVVKYANRNSIPFMAKNRGHALTATVGAFSGIQIDMTSLNQINYQPDMKTAWFQGGTYDDQVMVELWDRGYVATTGSCSCVGMMGPGLGGGHGRYQGLYGLISDNLVNLNVVLADGTKLRVNESTNPDLWWAMQGAGHNFGIVTSFELKIYPANIESWYYRNYVFTQEQLEPLFEELNDFHDRGALPGVVGGGYVIYGMNKTVDENKAILFASFIYAGAQADAEPVFERFDKFEYVDRQEGNVPFPQVPDVQGSGLRDPLCAGGKTHITTTAGLQEYNVTAQRQIYELYNQKIAEHPELEATRVVMEGYSVEGVLKHDPKKSSFGHRDDYLTTYFDVENPADYGLQDYALEWAKETRDLWNLGQPEPRRSQPSTYVNYALGDESLEMIYGWEPWRLQKLRALKAKYDPLNTFRYYNPIPPATNHY</sequence>
<dbReference type="OrthoDB" id="9996127at2759"/>
<dbReference type="eggNOG" id="ENOG502SJ3M">
    <property type="taxonomic scope" value="Eukaryota"/>
</dbReference>
<dbReference type="InterPro" id="IPR012951">
    <property type="entry name" value="BBE"/>
</dbReference>
<dbReference type="GO" id="GO:0016491">
    <property type="term" value="F:oxidoreductase activity"/>
    <property type="evidence" value="ECO:0007669"/>
    <property type="project" value="UniProtKB-KW"/>
</dbReference>
<dbReference type="EMBL" id="KI912109">
    <property type="protein sequence ID" value="ETS86666.1"/>
    <property type="molecule type" value="Genomic_DNA"/>
</dbReference>
<dbReference type="RefSeq" id="XP_007827266.1">
    <property type="nucleotide sequence ID" value="XM_007829075.1"/>
</dbReference>
<dbReference type="Proteomes" id="UP000030651">
    <property type="component" value="Unassembled WGS sequence"/>
</dbReference>
<dbReference type="STRING" id="1229662.W3XN08"/>
<dbReference type="Pfam" id="PF08031">
    <property type="entry name" value="BBE"/>
    <property type="match status" value="1"/>
</dbReference>
<dbReference type="SUPFAM" id="SSF56176">
    <property type="entry name" value="FAD-binding/transporter-associated domain-like"/>
    <property type="match status" value="1"/>
</dbReference>
<dbReference type="Gene3D" id="3.30.465.10">
    <property type="match status" value="1"/>
</dbReference>
<comment type="similarity">
    <text evidence="1">Belongs to the oxygen-dependent FAD-linked oxidoreductase family.</text>
</comment>
<evidence type="ECO:0000256" key="5">
    <source>
        <dbReference type="SAM" id="SignalP"/>
    </source>
</evidence>
<dbReference type="KEGG" id="pfy:PFICI_00494"/>
<accession>W3XN08</accession>
<feature type="chain" id="PRO_5004834882" description="FAD-binding PCMH-type domain-containing protein" evidence="5">
    <location>
        <begin position="22"/>
        <end position="518"/>
    </location>
</feature>
<gene>
    <name evidence="7" type="ORF">PFICI_00494</name>
</gene>
<dbReference type="GeneID" id="19265507"/>
<dbReference type="AlphaFoldDB" id="W3XN08"/>
<dbReference type="GO" id="GO:0071949">
    <property type="term" value="F:FAD binding"/>
    <property type="evidence" value="ECO:0007669"/>
    <property type="project" value="InterPro"/>
</dbReference>
<dbReference type="InterPro" id="IPR016166">
    <property type="entry name" value="FAD-bd_PCMH"/>
</dbReference>
<dbReference type="InterPro" id="IPR016169">
    <property type="entry name" value="FAD-bd_PCMH_sub2"/>
</dbReference>
<dbReference type="PROSITE" id="PS51387">
    <property type="entry name" value="FAD_PCMH"/>
    <property type="match status" value="1"/>
</dbReference>
<protein>
    <recommendedName>
        <fullName evidence="6">FAD-binding PCMH-type domain-containing protein</fullName>
    </recommendedName>
</protein>
<dbReference type="InParanoid" id="W3XN08"/>
<dbReference type="InterPro" id="IPR036318">
    <property type="entry name" value="FAD-bd_PCMH-like_sf"/>
</dbReference>
<keyword evidence="3" id="KW-0274">FAD</keyword>
<dbReference type="OMA" id="TGSCGCV"/>
<dbReference type="Gene3D" id="3.40.462.20">
    <property type="match status" value="1"/>
</dbReference>
<feature type="signal peptide" evidence="5">
    <location>
        <begin position="1"/>
        <end position="21"/>
    </location>
</feature>
<dbReference type="InterPro" id="IPR050416">
    <property type="entry name" value="FAD-linked_Oxidoreductase"/>
</dbReference>
<reference evidence="8" key="1">
    <citation type="journal article" date="2015" name="BMC Genomics">
        <title>Genomic and transcriptomic analysis of the endophytic fungus Pestalotiopsis fici reveals its lifestyle and high potential for synthesis of natural products.</title>
        <authorList>
            <person name="Wang X."/>
            <person name="Zhang X."/>
            <person name="Liu L."/>
            <person name="Xiang M."/>
            <person name="Wang W."/>
            <person name="Sun X."/>
            <person name="Che Y."/>
            <person name="Guo L."/>
            <person name="Liu G."/>
            <person name="Guo L."/>
            <person name="Wang C."/>
            <person name="Yin W.B."/>
            <person name="Stadler M."/>
            <person name="Zhang X."/>
            <person name="Liu X."/>
        </authorList>
    </citation>
    <scope>NUCLEOTIDE SEQUENCE [LARGE SCALE GENOMIC DNA]</scope>
    <source>
        <strain evidence="8">W106-1 / CGMCC3.15140</strain>
    </source>
</reference>
<keyword evidence="5" id="KW-0732">Signal</keyword>
<proteinExistence type="inferred from homology"/>
<dbReference type="HOGENOM" id="CLU_018354_0_1_1"/>
<keyword evidence="2" id="KW-0285">Flavoprotein</keyword>
<evidence type="ECO:0000256" key="1">
    <source>
        <dbReference type="ARBA" id="ARBA00005466"/>
    </source>
</evidence>
<evidence type="ECO:0000256" key="3">
    <source>
        <dbReference type="ARBA" id="ARBA00022827"/>
    </source>
</evidence>
<evidence type="ECO:0000259" key="6">
    <source>
        <dbReference type="PROSITE" id="PS51387"/>
    </source>
</evidence>
<evidence type="ECO:0000256" key="4">
    <source>
        <dbReference type="ARBA" id="ARBA00023002"/>
    </source>
</evidence>
<dbReference type="PANTHER" id="PTHR42973">
    <property type="entry name" value="BINDING OXIDOREDUCTASE, PUTATIVE (AFU_ORTHOLOGUE AFUA_1G17690)-RELATED"/>
    <property type="match status" value="1"/>
</dbReference>
<keyword evidence="4" id="KW-0560">Oxidoreductase</keyword>
<dbReference type="InterPro" id="IPR006094">
    <property type="entry name" value="Oxid_FAD_bind_N"/>
</dbReference>
<keyword evidence="8" id="KW-1185">Reference proteome</keyword>